<dbReference type="EMBL" id="MU277242">
    <property type="protein sequence ID" value="KAI0057783.1"/>
    <property type="molecule type" value="Genomic_DNA"/>
</dbReference>
<reference evidence="1" key="1">
    <citation type="submission" date="2021-03" db="EMBL/GenBank/DDBJ databases">
        <authorList>
            <consortium name="DOE Joint Genome Institute"/>
            <person name="Ahrendt S."/>
            <person name="Looney B.P."/>
            <person name="Miyauchi S."/>
            <person name="Morin E."/>
            <person name="Drula E."/>
            <person name="Courty P.E."/>
            <person name="Chicoki N."/>
            <person name="Fauchery L."/>
            <person name="Kohler A."/>
            <person name="Kuo A."/>
            <person name="Labutti K."/>
            <person name="Pangilinan J."/>
            <person name="Lipzen A."/>
            <person name="Riley R."/>
            <person name="Andreopoulos W."/>
            <person name="He G."/>
            <person name="Johnson J."/>
            <person name="Barry K.W."/>
            <person name="Grigoriev I.V."/>
            <person name="Nagy L."/>
            <person name="Hibbett D."/>
            <person name="Henrissat B."/>
            <person name="Matheny P.B."/>
            <person name="Labbe J."/>
            <person name="Martin F."/>
        </authorList>
    </citation>
    <scope>NUCLEOTIDE SEQUENCE</scope>
    <source>
        <strain evidence="1">HHB10654</strain>
    </source>
</reference>
<comment type="caution">
    <text evidence="1">The sequence shown here is derived from an EMBL/GenBank/DDBJ whole genome shotgun (WGS) entry which is preliminary data.</text>
</comment>
<protein>
    <submittedName>
        <fullName evidence="1">Uncharacterized protein</fullName>
    </submittedName>
</protein>
<proteinExistence type="predicted"/>
<name>A0ACB8SNE3_9AGAM</name>
<accession>A0ACB8SNE3</accession>
<reference evidence="1" key="2">
    <citation type="journal article" date="2022" name="New Phytol.">
        <title>Evolutionary transition to the ectomycorrhizal habit in the genomes of a hyperdiverse lineage of mushroom-forming fungi.</title>
        <authorList>
            <person name="Looney B."/>
            <person name="Miyauchi S."/>
            <person name="Morin E."/>
            <person name="Drula E."/>
            <person name="Courty P.E."/>
            <person name="Kohler A."/>
            <person name="Kuo A."/>
            <person name="LaButti K."/>
            <person name="Pangilinan J."/>
            <person name="Lipzen A."/>
            <person name="Riley R."/>
            <person name="Andreopoulos W."/>
            <person name="He G."/>
            <person name="Johnson J."/>
            <person name="Nolan M."/>
            <person name="Tritt A."/>
            <person name="Barry K.W."/>
            <person name="Grigoriev I.V."/>
            <person name="Nagy L.G."/>
            <person name="Hibbett D."/>
            <person name="Henrissat B."/>
            <person name="Matheny P.B."/>
            <person name="Labbe J."/>
            <person name="Martin F.M."/>
        </authorList>
    </citation>
    <scope>NUCLEOTIDE SEQUENCE</scope>
    <source>
        <strain evidence="1">HHB10654</strain>
    </source>
</reference>
<gene>
    <name evidence="1" type="ORF">BV25DRAFT_1830696</name>
</gene>
<organism evidence="1 2">
    <name type="scientific">Artomyces pyxidatus</name>
    <dbReference type="NCBI Taxonomy" id="48021"/>
    <lineage>
        <taxon>Eukaryota</taxon>
        <taxon>Fungi</taxon>
        <taxon>Dikarya</taxon>
        <taxon>Basidiomycota</taxon>
        <taxon>Agaricomycotina</taxon>
        <taxon>Agaricomycetes</taxon>
        <taxon>Russulales</taxon>
        <taxon>Auriscalpiaceae</taxon>
        <taxon>Artomyces</taxon>
    </lineage>
</organism>
<keyword evidence="2" id="KW-1185">Reference proteome</keyword>
<evidence type="ECO:0000313" key="2">
    <source>
        <dbReference type="Proteomes" id="UP000814140"/>
    </source>
</evidence>
<evidence type="ECO:0000313" key="1">
    <source>
        <dbReference type="EMBL" id="KAI0057783.1"/>
    </source>
</evidence>
<dbReference type="Proteomes" id="UP000814140">
    <property type="component" value="Unassembled WGS sequence"/>
</dbReference>
<sequence length="363" mass="38946">MATVFPTHERIRRHGRWTPSSGPSSQSLTVSWAGASLILIVSSAAAYLRVRVGPHTQRKDSDNGGVPMLVCTITTSLAANAHPTTRTDTYVDVQPGELALFAEPEGNADGEGERTVELTMVDWASQFEIEAILVPSEADLLPLSPIYPGRASMLVIGDSIACAASDGSKPMPLGSLDSFAAVVARELSLSLSLVAYPGLTLVDPTPEEIEKHGTGLSMAKRYFHTSPWADTPAPLDEAPSIIVVELGSNDVDLPVAPERYTAAMYAFVLRLAEVYAATLKHVCILAPFPSFLDEEPWYALGEQTAPGIVAGLQKEFGERVLVNAWDISRVLRADLVMDGVHPTREGHKVVGEKLARELAKVLG</sequence>